<dbReference type="EMBL" id="MH790659">
    <property type="protein sequence ID" value="QBH85059.1"/>
    <property type="molecule type" value="Genomic_DNA"/>
</dbReference>
<reference evidence="4" key="1">
    <citation type="submission" date="2018-08" db="EMBL/GenBank/DDBJ databases">
        <title>HSV2 whole genome sequences from clinical isolates.</title>
        <authorList>
            <person name="Roychoudhury P."/>
            <person name="Greninger A.L."/>
            <person name="Jerome K.R."/>
            <person name="Johnston C."/>
            <person name="Wald A."/>
            <person name="Xie H."/>
        </authorList>
    </citation>
    <scope>NUCLEOTIDE SEQUENCE</scope>
    <source>
        <strain evidence="3">2006-13869CAM</strain>
        <strain evidence="2">2006-18003CAM</strain>
        <strain evidence="4">2006-18717CAM</strain>
    </source>
</reference>
<feature type="compositionally biased region" description="Gly residues" evidence="1">
    <location>
        <begin position="137"/>
        <end position="148"/>
    </location>
</feature>
<organism evidence="4">
    <name type="scientific">Human herpesvirus 2</name>
    <name type="common">HHV-2</name>
    <name type="synonym">Human herpes simplex virus 2</name>
    <dbReference type="NCBI Taxonomy" id="10310"/>
    <lineage>
        <taxon>Viruses</taxon>
        <taxon>Duplodnaviria</taxon>
        <taxon>Heunggongvirae</taxon>
        <taxon>Peploviricota</taxon>
        <taxon>Herviviricetes</taxon>
        <taxon>Herpesvirales</taxon>
        <taxon>Orthoherpesviridae</taxon>
        <taxon>Alphaherpesvirinae</taxon>
        <taxon>Simplexvirus</taxon>
        <taxon>Simplexvirus humanalpha2</taxon>
    </lineage>
</organism>
<sequence length="148" mass="14371">MVVRSRSSLRSSSVCGRDMSHSCTAASRACVAARRPTAAQKTRLLNPATRGVHGAVGLGGAVLKCSFLASPWAGVLVLPEAVGAGASRSTAESAWAGRLPRAGSVAGVAGALGAPRVILGVRAGGACERPPAPTGPPGGGGARAGPGP</sequence>
<feature type="region of interest" description="Disordered" evidence="1">
    <location>
        <begin position="127"/>
        <end position="148"/>
    </location>
</feature>
<organismHost>
    <name type="scientific">Homo sapiens</name>
    <name type="common">Human</name>
    <dbReference type="NCBI Taxonomy" id="9606"/>
</organismHost>
<name>A0A481TTE9_HHV2</name>
<dbReference type="EMBL" id="MH790593">
    <property type="protein sequence ID" value="QBH79330.1"/>
    <property type="molecule type" value="Genomic_DNA"/>
</dbReference>
<evidence type="ECO:0000313" key="2">
    <source>
        <dbReference type="EMBL" id="QBH79330.1"/>
    </source>
</evidence>
<evidence type="ECO:0000313" key="3">
    <source>
        <dbReference type="EMBL" id="QBH80165.1"/>
    </source>
</evidence>
<accession>A0A481TTE9</accession>
<protein>
    <submittedName>
        <fullName evidence="4">Uncharacterized protein</fullName>
    </submittedName>
</protein>
<dbReference type="EMBL" id="MH790603">
    <property type="protein sequence ID" value="QBH80165.1"/>
    <property type="molecule type" value="Genomic_DNA"/>
</dbReference>
<proteinExistence type="predicted"/>
<evidence type="ECO:0000256" key="1">
    <source>
        <dbReference type="SAM" id="MobiDB-lite"/>
    </source>
</evidence>
<evidence type="ECO:0000313" key="4">
    <source>
        <dbReference type="EMBL" id="QBH85059.1"/>
    </source>
</evidence>